<keyword evidence="3" id="KW-0533">Nickel</keyword>
<evidence type="ECO:0000313" key="8">
    <source>
        <dbReference type="EMBL" id="KAB2437414.1"/>
    </source>
</evidence>
<dbReference type="GO" id="GO:0005886">
    <property type="term" value="C:plasma membrane"/>
    <property type="evidence" value="ECO:0007669"/>
    <property type="project" value="UniProtKB-SubCell"/>
</dbReference>
<keyword evidence="4 7" id="KW-0812">Transmembrane</keyword>
<gene>
    <name evidence="8" type="ORF">F9C29_33225</name>
</gene>
<comment type="caution">
    <text evidence="7">Lacks conserved residue(s) required for the propagation of feature annotation.</text>
</comment>
<reference evidence="8 9" key="1">
    <citation type="submission" date="2019-09" db="EMBL/GenBank/DDBJ databases">
        <title>Reversal of blaTEM antimicrobial resistance by CRISPR-Cas9 in clinical E. coli and other Enterobacteriaceae strains.</title>
        <authorList>
            <person name="Tagliaferri T."/>
            <person name="Guimaraes N."/>
            <person name="Pereira M."/>
            <person name="Felicori L."/>
            <person name="Horz H.-P."/>
            <person name="Santos S."/>
            <person name="Mendes T."/>
        </authorList>
    </citation>
    <scope>NUCLEOTIDE SEQUENCE [LARGE SCALE GENOMIC DNA]</scope>
    <source>
        <strain evidence="8 9">E2_blaTEM_MG</strain>
    </source>
</reference>
<dbReference type="Pfam" id="PF03824">
    <property type="entry name" value="NicO"/>
    <property type="match status" value="1"/>
</dbReference>
<protein>
    <recommendedName>
        <fullName evidence="7">Nickel/cobalt efflux system</fullName>
    </recommendedName>
</protein>
<evidence type="ECO:0000256" key="5">
    <source>
        <dbReference type="ARBA" id="ARBA00022989"/>
    </source>
</evidence>
<dbReference type="EMBL" id="WBSZ01002397">
    <property type="protein sequence ID" value="KAB2437414.1"/>
    <property type="molecule type" value="Genomic_DNA"/>
</dbReference>
<evidence type="ECO:0000313" key="9">
    <source>
        <dbReference type="Proteomes" id="UP000476281"/>
    </source>
</evidence>
<comment type="similarity">
    <text evidence="7">Belongs to the NiCoT transporter (TC 2.A.52) family.</text>
</comment>
<evidence type="ECO:0000256" key="6">
    <source>
        <dbReference type="ARBA" id="ARBA00023136"/>
    </source>
</evidence>
<organism evidence="8 9">
    <name type="scientific">Enterobacter hormaechei</name>
    <dbReference type="NCBI Taxonomy" id="158836"/>
    <lineage>
        <taxon>Bacteria</taxon>
        <taxon>Pseudomonadati</taxon>
        <taxon>Pseudomonadota</taxon>
        <taxon>Gammaproteobacteria</taxon>
        <taxon>Enterobacterales</taxon>
        <taxon>Enterobacteriaceae</taxon>
        <taxon>Enterobacter</taxon>
        <taxon>Enterobacter cloacae complex</taxon>
    </lineage>
</organism>
<evidence type="ECO:0000256" key="3">
    <source>
        <dbReference type="ARBA" id="ARBA00022596"/>
    </source>
</evidence>
<dbReference type="GO" id="GO:0015099">
    <property type="term" value="F:nickel cation transmembrane transporter activity"/>
    <property type="evidence" value="ECO:0007669"/>
    <property type="project" value="UniProtKB-UniRule"/>
</dbReference>
<dbReference type="Proteomes" id="UP000476281">
    <property type="component" value="Unassembled WGS sequence"/>
</dbReference>
<comment type="subcellular location">
    <subcellularLocation>
        <location evidence="7">Cell membrane</location>
        <topology evidence="7">Multi-pass membrane protein</topology>
    </subcellularLocation>
    <subcellularLocation>
        <location evidence="1">Endomembrane system</location>
        <topology evidence="1">Multi-pass membrane protein</topology>
    </subcellularLocation>
</comment>
<feature type="transmembrane region" description="Helical" evidence="7">
    <location>
        <begin position="33"/>
        <end position="54"/>
    </location>
</feature>
<feature type="non-terminal residue" evidence="8">
    <location>
        <position position="1"/>
    </location>
</feature>
<sequence length="64" mass="6810">GGLEALGLLMDKLALSGGVWDLIGAVNDNLGDAGFVVVGLFVACWLISMANYRWRGYDALVVRP</sequence>
<evidence type="ECO:0000256" key="4">
    <source>
        <dbReference type="ARBA" id="ARBA00022692"/>
    </source>
</evidence>
<accession>A0A6L3XAB4</accession>
<dbReference type="InterPro" id="IPR011541">
    <property type="entry name" value="Ni/Co_transpt_high_affinity"/>
</dbReference>
<proteinExistence type="inferred from homology"/>
<comment type="caution">
    <text evidence="8">The sequence shown here is derived from an EMBL/GenBank/DDBJ whole genome shotgun (WGS) entry which is preliminary data.</text>
</comment>
<keyword evidence="6 7" id="KW-0472">Membrane</keyword>
<evidence type="ECO:0000256" key="2">
    <source>
        <dbReference type="ARBA" id="ARBA00022448"/>
    </source>
</evidence>
<evidence type="ECO:0000256" key="7">
    <source>
        <dbReference type="RuleBase" id="RU362101"/>
    </source>
</evidence>
<keyword evidence="5 7" id="KW-1133">Transmembrane helix</keyword>
<evidence type="ECO:0000256" key="1">
    <source>
        <dbReference type="ARBA" id="ARBA00004127"/>
    </source>
</evidence>
<dbReference type="AlphaFoldDB" id="A0A6L3XAB4"/>
<name>A0A6L3XAB4_9ENTR</name>
<keyword evidence="2 7" id="KW-0813">Transport</keyword>
<dbReference type="GO" id="GO:0012505">
    <property type="term" value="C:endomembrane system"/>
    <property type="evidence" value="ECO:0007669"/>
    <property type="project" value="UniProtKB-SubCell"/>
</dbReference>